<dbReference type="InParanoid" id="A0A059C2J9"/>
<sequence length="68" mass="7909">MNTYCITLAVFWRAIYQNAISFLCIFPCNRSTNPTTQIPSIICPQQWSQGKIYANKEHVNQLREQESV</sequence>
<organism evidence="1">
    <name type="scientific">Eucalyptus grandis</name>
    <name type="common">Flooded gum</name>
    <dbReference type="NCBI Taxonomy" id="71139"/>
    <lineage>
        <taxon>Eukaryota</taxon>
        <taxon>Viridiplantae</taxon>
        <taxon>Streptophyta</taxon>
        <taxon>Embryophyta</taxon>
        <taxon>Tracheophyta</taxon>
        <taxon>Spermatophyta</taxon>
        <taxon>Magnoliopsida</taxon>
        <taxon>eudicotyledons</taxon>
        <taxon>Gunneridae</taxon>
        <taxon>Pentapetalae</taxon>
        <taxon>rosids</taxon>
        <taxon>malvids</taxon>
        <taxon>Myrtales</taxon>
        <taxon>Myrtaceae</taxon>
        <taxon>Myrtoideae</taxon>
        <taxon>Eucalypteae</taxon>
        <taxon>Eucalyptus</taxon>
    </lineage>
</organism>
<reference evidence="1" key="1">
    <citation type="submission" date="2013-07" db="EMBL/GenBank/DDBJ databases">
        <title>The genome of Eucalyptus grandis.</title>
        <authorList>
            <person name="Schmutz J."/>
            <person name="Hayes R."/>
            <person name="Myburg A."/>
            <person name="Tuskan G."/>
            <person name="Grattapaglia D."/>
            <person name="Rokhsar D.S."/>
        </authorList>
    </citation>
    <scope>NUCLEOTIDE SEQUENCE</scope>
    <source>
        <tissue evidence="1">Leaf extractions</tissue>
    </source>
</reference>
<evidence type="ECO:0000313" key="1">
    <source>
        <dbReference type="EMBL" id="KCW72597.1"/>
    </source>
</evidence>
<gene>
    <name evidence="1" type="ORF">EUGRSUZ_E01066</name>
</gene>
<dbReference type="Gramene" id="KCW72597">
    <property type="protein sequence ID" value="KCW72597"/>
    <property type="gene ID" value="EUGRSUZ_E01066"/>
</dbReference>
<accession>A0A059C2J9</accession>
<dbReference type="AlphaFoldDB" id="A0A059C2J9"/>
<protein>
    <submittedName>
        <fullName evidence="1">Uncharacterized protein</fullName>
    </submittedName>
</protein>
<name>A0A059C2J9_EUCGR</name>
<proteinExistence type="predicted"/>
<dbReference type="EMBL" id="KK198757">
    <property type="protein sequence ID" value="KCW72597.1"/>
    <property type="molecule type" value="Genomic_DNA"/>
</dbReference>